<dbReference type="InterPro" id="IPR027417">
    <property type="entry name" value="P-loop_NTPase"/>
</dbReference>
<protein>
    <submittedName>
        <fullName evidence="2">Chromosome partitioning protein ParA</fullName>
    </submittedName>
</protein>
<evidence type="ECO:0000313" key="3">
    <source>
        <dbReference type="Proteomes" id="UP001310022"/>
    </source>
</evidence>
<dbReference type="RefSeq" id="WP_338238381.1">
    <property type="nucleotide sequence ID" value="NZ_BQKE01000002.1"/>
</dbReference>
<dbReference type="SUPFAM" id="SSF52540">
    <property type="entry name" value="P-loop containing nucleoside triphosphate hydrolases"/>
    <property type="match status" value="1"/>
</dbReference>
<comment type="caution">
    <text evidence="2">The sequence shown here is derived from an EMBL/GenBank/DDBJ whole genome shotgun (WGS) entry which is preliminary data.</text>
</comment>
<dbReference type="Gene3D" id="3.40.50.300">
    <property type="entry name" value="P-loop containing nucleotide triphosphate hydrolases"/>
    <property type="match status" value="1"/>
</dbReference>
<reference evidence="2 3" key="1">
    <citation type="submission" date="2021-12" db="EMBL/GenBank/DDBJ databases">
        <title>Genome sequencing of bacteria with rrn-lacking chromosome and rrn-plasmid.</title>
        <authorList>
            <person name="Anda M."/>
            <person name="Iwasaki W."/>
        </authorList>
    </citation>
    <scope>NUCLEOTIDE SEQUENCE [LARGE SCALE GENOMIC DNA]</scope>
    <source>
        <strain evidence="2 3">NBRC 15940</strain>
    </source>
</reference>
<dbReference type="PANTHER" id="PTHR13696">
    <property type="entry name" value="P-LOOP CONTAINING NUCLEOSIDE TRIPHOSPHATE HYDROLASE"/>
    <property type="match status" value="1"/>
</dbReference>
<gene>
    <name evidence="2" type="ORF">PEDI_37290</name>
</gene>
<name>A0AAN5ALV0_9BACT</name>
<proteinExistence type="predicted"/>
<dbReference type="PANTHER" id="PTHR13696:SF52">
    <property type="entry name" value="PARA FAMILY PROTEIN CT_582"/>
    <property type="match status" value="1"/>
</dbReference>
<dbReference type="InterPro" id="IPR025669">
    <property type="entry name" value="AAA_dom"/>
</dbReference>
<dbReference type="InterPro" id="IPR050678">
    <property type="entry name" value="DNA_Partitioning_ATPase"/>
</dbReference>
<accession>A0AAN5ALV0</accession>
<evidence type="ECO:0000259" key="1">
    <source>
        <dbReference type="Pfam" id="PF13614"/>
    </source>
</evidence>
<keyword evidence="3" id="KW-1185">Reference proteome</keyword>
<dbReference type="Proteomes" id="UP001310022">
    <property type="component" value="Unassembled WGS sequence"/>
</dbReference>
<dbReference type="AlphaFoldDB" id="A0AAN5ALV0"/>
<feature type="domain" description="AAA" evidence="1">
    <location>
        <begin position="75"/>
        <end position="252"/>
    </location>
</feature>
<dbReference type="Pfam" id="PF13614">
    <property type="entry name" value="AAA_31"/>
    <property type="match status" value="1"/>
</dbReference>
<dbReference type="EMBL" id="BQKE01000002">
    <property type="protein sequence ID" value="GJM63177.1"/>
    <property type="molecule type" value="Genomic_DNA"/>
</dbReference>
<sequence>MTQELIVKFLSSRPGLNVKSLEEEAGLSRQTLAKVLRGENGRRLNDLHINKLIPTLNNYGFGQFIQSLQTKEKAEIIAVFNHKGGVGKTTTTINLARGLHKNGYRVLMIDLDAQANLSTCFFTTEEFPDKNELLLSALNDEVDPNEAIYQALEDESFDIIATDENLIESKLKAVEGVKDVLLKKRVLDKVSGNYDFILLDCPPSLGFFTNCALNSADSVVIPVIPEEMSIQGLAKMIGAISEIRELKDHEIDIDGVLITMKDARYATHEEYEGAIRDFLSRAGIRVFNKIIRKNAQVAEAPAHKMPVLDYRPNSNGSKDYNEFIQEYLQIKETAQV</sequence>
<dbReference type="CDD" id="cd02042">
    <property type="entry name" value="ParAB_family"/>
    <property type="match status" value="1"/>
</dbReference>
<evidence type="ECO:0000313" key="2">
    <source>
        <dbReference type="EMBL" id="GJM63177.1"/>
    </source>
</evidence>
<organism evidence="2 3">
    <name type="scientific">Persicobacter diffluens</name>
    <dbReference type="NCBI Taxonomy" id="981"/>
    <lineage>
        <taxon>Bacteria</taxon>
        <taxon>Pseudomonadati</taxon>
        <taxon>Bacteroidota</taxon>
        <taxon>Cytophagia</taxon>
        <taxon>Cytophagales</taxon>
        <taxon>Persicobacteraceae</taxon>
        <taxon>Persicobacter</taxon>
    </lineage>
</organism>
<dbReference type="FunFam" id="3.40.50.300:FF:000285">
    <property type="entry name" value="Sporulation initiation inhibitor Soj"/>
    <property type="match status" value="1"/>
</dbReference>